<keyword evidence="1" id="KW-0812">Transmembrane</keyword>
<reference evidence="3" key="1">
    <citation type="submission" date="2019-02" db="EMBL/GenBank/DDBJ databases">
        <title>Draft genome sequence of Planktothrix agardhii NIES-905.</title>
        <authorList>
            <person name="Yamaguchi H."/>
            <person name="Suzuki S."/>
            <person name="Kawachi M."/>
        </authorList>
    </citation>
    <scope>NUCLEOTIDE SEQUENCE [LARGE SCALE GENOMIC DNA]</scope>
    <source>
        <strain evidence="3">CCAP 1459/11A</strain>
    </source>
</reference>
<keyword evidence="1" id="KW-0472">Membrane</keyword>
<sequence>MISNLTEVNGTRKQAEDSRSPLDKFMSILPHFLRSLLLAITFSFIAPLLLIAVGLITFVLMSHLPIIQNLGTLGCHQMLKFLATFGDGHPLQGCLVIALTFSLVGGLFDTYACCQNFRSN</sequence>
<evidence type="ECO:0000313" key="2">
    <source>
        <dbReference type="EMBL" id="GDZ96228.1"/>
    </source>
</evidence>
<comment type="caution">
    <text evidence="2">The sequence shown here is derived from an EMBL/GenBank/DDBJ whole genome shotgun (WGS) entry which is preliminary data.</text>
</comment>
<gene>
    <name evidence="2" type="ORF">PA905_47170</name>
</gene>
<feature type="transmembrane region" description="Helical" evidence="1">
    <location>
        <begin position="36"/>
        <end position="60"/>
    </location>
</feature>
<evidence type="ECO:0000313" key="3">
    <source>
        <dbReference type="Proteomes" id="UP000299794"/>
    </source>
</evidence>
<organism evidence="2 3">
    <name type="scientific">Planktothrix agardhii CCAP 1459/11A</name>
    <dbReference type="NCBI Taxonomy" id="282420"/>
    <lineage>
        <taxon>Bacteria</taxon>
        <taxon>Bacillati</taxon>
        <taxon>Cyanobacteriota</taxon>
        <taxon>Cyanophyceae</taxon>
        <taxon>Oscillatoriophycideae</taxon>
        <taxon>Oscillatoriales</taxon>
        <taxon>Microcoleaceae</taxon>
        <taxon>Planktothrix</taxon>
    </lineage>
</organism>
<proteinExistence type="predicted"/>
<dbReference type="Proteomes" id="UP000299794">
    <property type="component" value="Unassembled WGS sequence"/>
</dbReference>
<name>A0A4P5ZJA9_PLAAG</name>
<dbReference type="RefSeq" id="WP_306439104.1">
    <property type="nucleotide sequence ID" value="NZ_BJCD01000084.1"/>
</dbReference>
<accession>A0A4P5ZJA9</accession>
<dbReference type="EMBL" id="BJCD01000084">
    <property type="protein sequence ID" value="GDZ96228.1"/>
    <property type="molecule type" value="Genomic_DNA"/>
</dbReference>
<protein>
    <submittedName>
        <fullName evidence="2">Uncharacterized protein</fullName>
    </submittedName>
</protein>
<keyword evidence="1" id="KW-1133">Transmembrane helix</keyword>
<dbReference type="AlphaFoldDB" id="A0A4P5ZJA9"/>
<evidence type="ECO:0000256" key="1">
    <source>
        <dbReference type="SAM" id="Phobius"/>
    </source>
</evidence>